<dbReference type="GO" id="GO:0051539">
    <property type="term" value="F:4 iron, 4 sulfur cluster binding"/>
    <property type="evidence" value="ECO:0007669"/>
    <property type="project" value="UniProtKB-KW"/>
</dbReference>
<proteinExistence type="predicted"/>
<dbReference type="RefSeq" id="WP_148809181.1">
    <property type="nucleotide sequence ID" value="NZ_CP042243.1"/>
</dbReference>
<evidence type="ECO:0000313" key="9">
    <source>
        <dbReference type="Proteomes" id="UP000324646"/>
    </source>
</evidence>
<dbReference type="SFLD" id="SFLDS00029">
    <property type="entry name" value="Radical_SAM"/>
    <property type="match status" value="1"/>
</dbReference>
<evidence type="ECO:0000256" key="5">
    <source>
        <dbReference type="ARBA" id="ARBA00023004"/>
    </source>
</evidence>
<dbReference type="InterPro" id="IPR032432">
    <property type="entry name" value="Radical_SAM_C"/>
</dbReference>
<dbReference type="OrthoDB" id="9815044at2"/>
<name>A0A5C0SE37_CRATE</name>
<dbReference type="InterPro" id="IPR007197">
    <property type="entry name" value="rSAM"/>
</dbReference>
<evidence type="ECO:0000256" key="2">
    <source>
        <dbReference type="ARBA" id="ARBA00022485"/>
    </source>
</evidence>
<dbReference type="GO" id="GO:0005737">
    <property type="term" value="C:cytoplasm"/>
    <property type="evidence" value="ECO:0007669"/>
    <property type="project" value="TreeGrafter"/>
</dbReference>
<evidence type="ECO:0000256" key="4">
    <source>
        <dbReference type="ARBA" id="ARBA00022723"/>
    </source>
</evidence>
<dbReference type="SUPFAM" id="SSF102114">
    <property type="entry name" value="Radical SAM enzymes"/>
    <property type="match status" value="1"/>
</dbReference>
<dbReference type="GO" id="GO:0046872">
    <property type="term" value="F:metal ion binding"/>
    <property type="evidence" value="ECO:0007669"/>
    <property type="project" value="UniProtKB-KW"/>
</dbReference>
<dbReference type="Gene3D" id="3.80.30.20">
    <property type="entry name" value="tm_1862 like domain"/>
    <property type="match status" value="1"/>
</dbReference>
<keyword evidence="2" id="KW-0004">4Fe-4S</keyword>
<dbReference type="SFLD" id="SFLDG01086">
    <property type="entry name" value="elongater_protein-like"/>
    <property type="match status" value="1"/>
</dbReference>
<dbReference type="Pfam" id="PF04055">
    <property type="entry name" value="Radical_SAM"/>
    <property type="match status" value="1"/>
</dbReference>
<dbReference type="AlphaFoldDB" id="A0A5C0SE37"/>
<keyword evidence="5" id="KW-0408">Iron</keyword>
<keyword evidence="6" id="KW-0411">Iron-sulfur</keyword>
<accession>A0A5C0SE37</accession>
<keyword evidence="4" id="KW-0479">Metal-binding</keyword>
<dbReference type="PANTHER" id="PTHR11135:SF0">
    <property type="entry name" value="ELONGATOR COMPLEX PROTEIN 3"/>
    <property type="match status" value="1"/>
</dbReference>
<dbReference type="InterPro" id="IPR058240">
    <property type="entry name" value="rSAM_sf"/>
</dbReference>
<dbReference type="SFLD" id="SFLDG01082">
    <property type="entry name" value="B12-binding_domain_containing"/>
    <property type="match status" value="1"/>
</dbReference>
<dbReference type="SMART" id="SM00729">
    <property type="entry name" value="Elp3"/>
    <property type="match status" value="1"/>
</dbReference>
<evidence type="ECO:0000256" key="3">
    <source>
        <dbReference type="ARBA" id="ARBA00022691"/>
    </source>
</evidence>
<keyword evidence="9" id="KW-1185">Reference proteome</keyword>
<dbReference type="PANTHER" id="PTHR11135">
    <property type="entry name" value="HISTONE ACETYLTRANSFERASE-RELATED"/>
    <property type="match status" value="1"/>
</dbReference>
<evidence type="ECO:0000256" key="1">
    <source>
        <dbReference type="ARBA" id="ARBA00001966"/>
    </source>
</evidence>
<gene>
    <name evidence="8" type="ORF">FQB35_06370</name>
</gene>
<dbReference type="InterPro" id="IPR039661">
    <property type="entry name" value="ELP3"/>
</dbReference>
<dbReference type="GO" id="GO:0002926">
    <property type="term" value="P:tRNA wobble base 5-methoxycarbonylmethyl-2-thiouridinylation"/>
    <property type="evidence" value="ECO:0007669"/>
    <property type="project" value="TreeGrafter"/>
</dbReference>
<dbReference type="EMBL" id="CP042243">
    <property type="protein sequence ID" value="QEK12026.1"/>
    <property type="molecule type" value="Genomic_DNA"/>
</dbReference>
<comment type="cofactor">
    <cofactor evidence="1">
        <name>[4Fe-4S] cluster</name>
        <dbReference type="ChEBI" id="CHEBI:49883"/>
    </cofactor>
</comment>
<reference evidence="8 9" key="1">
    <citation type="submission" date="2019-07" db="EMBL/GenBank/DDBJ databases">
        <title>Complete genome of Crassaminicella thermophila SY095.</title>
        <authorList>
            <person name="Li X."/>
        </authorList>
    </citation>
    <scope>NUCLEOTIDE SEQUENCE [LARGE SCALE GENOMIC DNA]</scope>
    <source>
        <strain evidence="8 9">SY095</strain>
    </source>
</reference>
<dbReference type="KEGG" id="crs:FQB35_06370"/>
<protein>
    <submittedName>
        <fullName evidence="8">Radical SAM protein</fullName>
    </submittedName>
</protein>
<keyword evidence="3" id="KW-0949">S-adenosyl-L-methionine</keyword>
<dbReference type="InterPro" id="IPR006638">
    <property type="entry name" value="Elp3/MiaA/NifB-like_rSAM"/>
</dbReference>
<dbReference type="Proteomes" id="UP000324646">
    <property type="component" value="Chromosome"/>
</dbReference>
<evidence type="ECO:0000313" key="8">
    <source>
        <dbReference type="EMBL" id="QEK12026.1"/>
    </source>
</evidence>
<dbReference type="CDD" id="cd01335">
    <property type="entry name" value="Radical_SAM"/>
    <property type="match status" value="1"/>
</dbReference>
<dbReference type="PROSITE" id="PS51918">
    <property type="entry name" value="RADICAL_SAM"/>
    <property type="match status" value="1"/>
</dbReference>
<dbReference type="GO" id="GO:0003824">
    <property type="term" value="F:catalytic activity"/>
    <property type="evidence" value="ECO:0007669"/>
    <property type="project" value="InterPro"/>
</dbReference>
<dbReference type="Pfam" id="PF16199">
    <property type="entry name" value="Radical_SAM_C"/>
    <property type="match status" value="1"/>
</dbReference>
<evidence type="ECO:0000256" key="6">
    <source>
        <dbReference type="ARBA" id="ARBA00023014"/>
    </source>
</evidence>
<feature type="domain" description="Radical SAM core" evidence="7">
    <location>
        <begin position="1"/>
        <end position="240"/>
    </location>
</feature>
<sequence>MGKKHYIIPIFVPHKGCPFDCIFCNQKKITGNIKDILPEEVDLQIKEYVNTIKDVENKHVEIAFFGGSFTGIEKYKQEELLKIALKWKKRGVIKDIRISTRPDYINKFIMEFLQKFGVSIIELGVQSMDQNVLLKSGRGHTKEDVINAVKVMRQFDVKIGLQMMIGLPDDNPQKINKTVEEIIRLHPDFVRIYPTLVVKDTYLEKMYLEGQYEPLTLEEAVEISKNLLLKFLQCEIPVIRIGLQPTENILLGREVIAGPFHSSFRQLVESEIFKEMLDNLFLKFNIKDMPIELQVNDRYVSSLVGHKKENIDFVKNKYEIKKIRIIRNNRLDDGEIKIFMKCGKSISYNMKQYADNAI</sequence>
<evidence type="ECO:0000259" key="7">
    <source>
        <dbReference type="PROSITE" id="PS51918"/>
    </source>
</evidence>
<dbReference type="InterPro" id="IPR023404">
    <property type="entry name" value="rSAM_horseshoe"/>
</dbReference>
<organism evidence="8 9">
    <name type="scientific">Crassaminicella thermophila</name>
    <dbReference type="NCBI Taxonomy" id="2599308"/>
    <lineage>
        <taxon>Bacteria</taxon>
        <taxon>Bacillati</taxon>
        <taxon>Bacillota</taxon>
        <taxon>Clostridia</taxon>
        <taxon>Eubacteriales</taxon>
        <taxon>Clostridiaceae</taxon>
        <taxon>Crassaminicella</taxon>
    </lineage>
</organism>